<feature type="region of interest" description="Disordered" evidence="3">
    <location>
        <begin position="330"/>
        <end position="350"/>
    </location>
</feature>
<dbReference type="Gene3D" id="1.10.443.10">
    <property type="entry name" value="Intergrase catalytic core"/>
    <property type="match status" value="1"/>
</dbReference>
<comment type="similarity">
    <text evidence="1">Belongs to the 'phage' integrase family.</text>
</comment>
<feature type="compositionally biased region" description="Low complexity" evidence="3">
    <location>
        <begin position="204"/>
        <end position="223"/>
    </location>
</feature>
<dbReference type="SUPFAM" id="SSF56349">
    <property type="entry name" value="DNA breaking-rejoining enzymes"/>
    <property type="match status" value="1"/>
</dbReference>
<name>A0A9C7CG65_9VIRU</name>
<accession>A0A9C7CG65</accession>
<dbReference type="GO" id="GO:0006310">
    <property type="term" value="P:DNA recombination"/>
    <property type="evidence" value="ECO:0007669"/>
    <property type="project" value="UniProtKB-KW"/>
</dbReference>
<reference evidence="4" key="1">
    <citation type="submission" date="2022-10" db="EMBL/GenBank/DDBJ databases">
        <title>Genome sequences of endogenous nimaviruses in decapod crustaceans.</title>
        <authorList>
            <person name="Kawato S."/>
            <person name="Nozaki R."/>
            <person name="Kondo H."/>
            <person name="Hirono I."/>
        </authorList>
    </citation>
    <scope>NUCLEOTIDE SEQUENCE</scope>
    <source>
        <strain evidence="4">TUMSAT20210906</strain>
    </source>
</reference>
<organism evidence="4">
    <name type="scientific">Armadillidium vulgare clopovirus</name>
    <dbReference type="NCBI Taxonomy" id="2984284"/>
    <lineage>
        <taxon>Viruses</taxon>
        <taxon>Viruses incertae sedis</taxon>
        <taxon>Naldaviricetes</taxon>
        <taxon>Nimaviridae</taxon>
    </lineage>
</organism>
<dbReference type="InterPro" id="IPR011010">
    <property type="entry name" value="DNA_brk_join_enz"/>
</dbReference>
<dbReference type="InterPro" id="IPR013762">
    <property type="entry name" value="Integrase-like_cat_sf"/>
</dbReference>
<feature type="region of interest" description="Disordered" evidence="3">
    <location>
        <begin position="203"/>
        <end position="223"/>
    </location>
</feature>
<protein>
    <submittedName>
        <fullName evidence="4">Uncharacterized protein</fullName>
    </submittedName>
</protein>
<keyword evidence="2" id="KW-0233">DNA recombination</keyword>
<dbReference type="EMBL" id="LC738883">
    <property type="protein sequence ID" value="BDT63330.1"/>
    <property type="molecule type" value="Genomic_DNA"/>
</dbReference>
<evidence type="ECO:0000256" key="3">
    <source>
        <dbReference type="SAM" id="MobiDB-lite"/>
    </source>
</evidence>
<sequence length="458" mass="52666">MANKIKLAEFYDKILKSYIKYEKNRKFDIDDINNVNDNGRKKNYYRNYYRDVKKNIKDILKPIIDKNINVYLMNSFEARLKTCTVLMRYCMNSLLERLSPNSIILKIGNFKSFLNATKDTKYVTSSSSSSTLINFRVMEDFLKEDLNLIIKKLKSCDKSREIKKIKKDPKLAILAEDVERVLKSSYYKNGWSRLLNFSTETKESSSSSSSSSSSHYHSSSPSPFIKYSPSKLRDILIFQLIVTTSTRSGVISNLTMREYDEIEKLLTCLNGEEGREGRRSNNDLYLLKCCTHKTSSKYGEAHLFLTPTMKEGLDSYVKFIRPLLLLISSSSSSSPPPPPPPPSPTTTTTATSTKEIQYIFITDKGEFFSPQSVYNSMKRLAELCGLKKKFTTSRNRKGTTTEIIESQPHLKKKVCNMMCHSEKVADTFYRSHARVEDLKNTFCQTLKGKSLIYFSKNY</sequence>
<dbReference type="GO" id="GO:0015074">
    <property type="term" value="P:DNA integration"/>
    <property type="evidence" value="ECO:0007669"/>
    <property type="project" value="InterPro"/>
</dbReference>
<evidence type="ECO:0000313" key="4">
    <source>
        <dbReference type="EMBL" id="BDT63330.1"/>
    </source>
</evidence>
<evidence type="ECO:0000256" key="1">
    <source>
        <dbReference type="ARBA" id="ARBA00008857"/>
    </source>
</evidence>
<evidence type="ECO:0000256" key="2">
    <source>
        <dbReference type="ARBA" id="ARBA00023172"/>
    </source>
</evidence>
<dbReference type="GO" id="GO:0003677">
    <property type="term" value="F:DNA binding"/>
    <property type="evidence" value="ECO:0007669"/>
    <property type="project" value="InterPro"/>
</dbReference>
<feature type="compositionally biased region" description="Pro residues" evidence="3">
    <location>
        <begin position="334"/>
        <end position="344"/>
    </location>
</feature>
<proteinExistence type="inferred from homology"/>